<sequence length="289" mass="33506">MQPIQQSSLEELVKKMTMNNIQLQENMSATMQDLQTRIGQLATSVNQLQSKDFGQVPSQTIHSPQENMSDITMRSGKELPQQQSKLPEDVTLEVLRWMRRRLPQILSTLREKIHWKLNPVRPFTMSKMDSKPLPLHHLELDLSLLIGGLVGLLKLLSKPILLGDFDNDKATNLTTFFEKFTLLHVPRKQNERADLKDVLPQNLDSATKVKRQAAKYTLISKHLYKIVFSFLLLRCLDIKEAKYVMREVHKRGDELWQVRSPRLIFTKLYQRHYTWSCHHGPSISKGSTS</sequence>
<evidence type="ECO:0000313" key="1">
    <source>
        <dbReference type="EMBL" id="RDY12959.1"/>
    </source>
</evidence>
<accession>A0A371ID51</accession>
<dbReference type="OrthoDB" id="1751104at2759"/>
<proteinExistence type="predicted"/>
<dbReference type="AlphaFoldDB" id="A0A371ID51"/>
<comment type="caution">
    <text evidence="1">The sequence shown here is derived from an EMBL/GenBank/DDBJ whole genome shotgun (WGS) entry which is preliminary data.</text>
</comment>
<name>A0A371ID51_MUCPR</name>
<keyword evidence="2" id="KW-1185">Reference proteome</keyword>
<feature type="non-terminal residue" evidence="1">
    <location>
        <position position="1"/>
    </location>
</feature>
<dbReference type="Proteomes" id="UP000257109">
    <property type="component" value="Unassembled WGS sequence"/>
</dbReference>
<dbReference type="EMBL" id="QJKJ01000373">
    <property type="protein sequence ID" value="RDY12959.1"/>
    <property type="molecule type" value="Genomic_DNA"/>
</dbReference>
<gene>
    <name evidence="1" type="ORF">CR513_02181</name>
</gene>
<evidence type="ECO:0000313" key="2">
    <source>
        <dbReference type="Proteomes" id="UP000257109"/>
    </source>
</evidence>
<organism evidence="1 2">
    <name type="scientific">Mucuna pruriens</name>
    <name type="common">Velvet bean</name>
    <name type="synonym">Dolichos pruriens</name>
    <dbReference type="NCBI Taxonomy" id="157652"/>
    <lineage>
        <taxon>Eukaryota</taxon>
        <taxon>Viridiplantae</taxon>
        <taxon>Streptophyta</taxon>
        <taxon>Embryophyta</taxon>
        <taxon>Tracheophyta</taxon>
        <taxon>Spermatophyta</taxon>
        <taxon>Magnoliopsida</taxon>
        <taxon>eudicotyledons</taxon>
        <taxon>Gunneridae</taxon>
        <taxon>Pentapetalae</taxon>
        <taxon>rosids</taxon>
        <taxon>fabids</taxon>
        <taxon>Fabales</taxon>
        <taxon>Fabaceae</taxon>
        <taxon>Papilionoideae</taxon>
        <taxon>50 kb inversion clade</taxon>
        <taxon>NPAAA clade</taxon>
        <taxon>indigoferoid/millettioid clade</taxon>
        <taxon>Phaseoleae</taxon>
        <taxon>Mucuna</taxon>
    </lineage>
</organism>
<protein>
    <submittedName>
        <fullName evidence="1">Uncharacterized protein</fullName>
    </submittedName>
</protein>
<reference evidence="1" key="1">
    <citation type="submission" date="2018-05" db="EMBL/GenBank/DDBJ databases">
        <title>Draft genome of Mucuna pruriens seed.</title>
        <authorList>
            <person name="Nnadi N.E."/>
            <person name="Vos R."/>
            <person name="Hasami M.H."/>
            <person name="Devisetty U.K."/>
            <person name="Aguiy J.C."/>
        </authorList>
    </citation>
    <scope>NUCLEOTIDE SEQUENCE [LARGE SCALE GENOMIC DNA]</scope>
    <source>
        <strain evidence="1">JCA_2017</strain>
    </source>
</reference>